<dbReference type="RefSeq" id="WP_153418262.1">
    <property type="nucleotide sequence ID" value="NZ_WFLM01000001.1"/>
</dbReference>
<dbReference type="GO" id="GO:0005524">
    <property type="term" value="F:ATP binding"/>
    <property type="evidence" value="ECO:0007669"/>
    <property type="project" value="UniProtKB-UniRule"/>
</dbReference>
<comment type="caution">
    <text evidence="16">The sequence shown here is derived from an EMBL/GenBank/DDBJ whole genome shotgun (WGS) entry which is preliminary data.</text>
</comment>
<dbReference type="InterPro" id="IPR016185">
    <property type="entry name" value="PreATP-grasp_dom_sf"/>
</dbReference>
<protein>
    <recommendedName>
        <fullName evidence="4 13">Biotin carboxylase</fullName>
        <ecNumber evidence="4 13">6.3.4.14</ecNumber>
    </recommendedName>
    <alternativeName>
        <fullName evidence="13">Acetyl-coenzyme A carboxylase biotin carboxylase subunit A</fullName>
    </alternativeName>
</protein>
<dbReference type="GO" id="GO:2001295">
    <property type="term" value="P:malonyl-CoA biosynthetic process"/>
    <property type="evidence" value="ECO:0007669"/>
    <property type="project" value="UniProtKB-UniPathway"/>
</dbReference>
<keyword evidence="7 12" id="KW-0547">Nucleotide-binding</keyword>
<evidence type="ECO:0000256" key="6">
    <source>
        <dbReference type="ARBA" id="ARBA00022723"/>
    </source>
</evidence>
<dbReference type="UniPathway" id="UPA00655">
    <property type="reaction ID" value="UER00711"/>
</dbReference>
<dbReference type="InterPro" id="IPR011764">
    <property type="entry name" value="Biotin_carboxylation_dom"/>
</dbReference>
<dbReference type="InterPro" id="IPR051602">
    <property type="entry name" value="ACC_Biotin_Carboxylase"/>
</dbReference>
<comment type="function">
    <text evidence="1 13">This protein is a component of the acetyl coenzyme A carboxylase complex; first, biotin carboxylase catalyzes the carboxylation of the carrier protein and then the transcarboxylase transfers the carboxyl group to form malonyl-CoA.</text>
</comment>
<accession>A0A6N6VXD6</accession>
<proteinExistence type="predicted"/>
<dbReference type="PROSITE" id="PS00866">
    <property type="entry name" value="CPSASE_1"/>
    <property type="match status" value="1"/>
</dbReference>
<dbReference type="SMART" id="SM00878">
    <property type="entry name" value="Biotin_carb_C"/>
    <property type="match status" value="1"/>
</dbReference>
<dbReference type="GO" id="GO:0006633">
    <property type="term" value="P:fatty acid biosynthetic process"/>
    <property type="evidence" value="ECO:0007669"/>
    <property type="project" value="UniProtKB-KW"/>
</dbReference>
<dbReference type="EC" id="6.3.4.14" evidence="4 13"/>
<evidence type="ECO:0000256" key="5">
    <source>
        <dbReference type="ARBA" id="ARBA00022598"/>
    </source>
</evidence>
<dbReference type="InterPro" id="IPR011054">
    <property type="entry name" value="Rudment_hybrid_motif"/>
</dbReference>
<dbReference type="InterPro" id="IPR011761">
    <property type="entry name" value="ATP-grasp"/>
</dbReference>
<dbReference type="SUPFAM" id="SSF52440">
    <property type="entry name" value="PreATP-grasp domain"/>
    <property type="match status" value="1"/>
</dbReference>
<dbReference type="FunFam" id="3.30.470.20:FF:000028">
    <property type="entry name" value="Methylcrotonoyl-CoA carboxylase subunit alpha, mitochondrial"/>
    <property type="match status" value="1"/>
</dbReference>
<dbReference type="InterPro" id="IPR005481">
    <property type="entry name" value="BC-like_N"/>
</dbReference>
<dbReference type="NCBIfam" id="TIGR00514">
    <property type="entry name" value="accC"/>
    <property type="match status" value="1"/>
</dbReference>
<dbReference type="EMBL" id="WFLM01000001">
    <property type="protein sequence ID" value="KAB8040744.1"/>
    <property type="molecule type" value="Genomic_DNA"/>
</dbReference>
<dbReference type="PROSITE" id="PS50975">
    <property type="entry name" value="ATP_GRASP"/>
    <property type="match status" value="1"/>
</dbReference>
<name>A0A6N6VXD6_9BACT</name>
<comment type="pathway">
    <text evidence="2 13">Lipid metabolism; malonyl-CoA biosynthesis; malonyl-CoA from acetyl-CoA: step 1/1.</text>
</comment>
<dbReference type="GO" id="GO:0046872">
    <property type="term" value="F:metal ion binding"/>
    <property type="evidence" value="ECO:0007669"/>
    <property type="project" value="UniProtKB-KW"/>
</dbReference>
<dbReference type="NCBIfam" id="NF006367">
    <property type="entry name" value="PRK08591.1"/>
    <property type="match status" value="1"/>
</dbReference>
<feature type="domain" description="ATP-grasp" evidence="14">
    <location>
        <begin position="119"/>
        <end position="316"/>
    </location>
</feature>
<dbReference type="Proteomes" id="UP000437748">
    <property type="component" value="Unassembled WGS sequence"/>
</dbReference>
<sequence length="446" mass="49327">MKKILIANRGEIAVRIIRACRELGIKSVAIYSQADAHSLHAKLADESICIGPAESKKSYLHIPAIIAAAEVSGADAIHPGYGFLSENAHFAEVCEKCNIKFIGPTPEQMRKLGEKVAAREVARKAGLPFLPGSKSAIESIDVAKKTAKEIGFPVILKASGGGGGRGMKIVHKDSDLEKAYFTCRQEAAAAFGNSEVYLEKYLENPRHVEIQIMADKHGNIVHLGERDCSIQRRHQKVIEEAPCNLLNEKERNKIGSYAVSLAKEVGYHGAGTVEFLMDDDKNVYFMEMNTRIQVEHPVTEQITGVDLVRTQILVAMGEKLPFTQKDIQIKGHAIECRINAEDPKSFAPWPGKITAYSSPGGLGVRVDGFVYHGYTVVPYYDSMLTKLIVTADTRELAIKKMECALKEFIIDGIRTNIPFHLEVLKHPDFMQGKHSTRFLERAGFVK</sequence>
<evidence type="ECO:0000256" key="8">
    <source>
        <dbReference type="ARBA" id="ARBA00022840"/>
    </source>
</evidence>
<evidence type="ECO:0000313" key="17">
    <source>
        <dbReference type="Proteomes" id="UP000437748"/>
    </source>
</evidence>
<dbReference type="SUPFAM" id="SSF51246">
    <property type="entry name" value="Rudiment single hybrid motif"/>
    <property type="match status" value="1"/>
</dbReference>
<dbReference type="GO" id="GO:0004075">
    <property type="term" value="F:biotin carboxylase activity"/>
    <property type="evidence" value="ECO:0007669"/>
    <property type="project" value="UniProtKB-EC"/>
</dbReference>
<evidence type="ECO:0000256" key="3">
    <source>
        <dbReference type="ARBA" id="ARBA00011750"/>
    </source>
</evidence>
<keyword evidence="10 13" id="KW-0092">Biotin</keyword>
<dbReference type="InterPro" id="IPR005482">
    <property type="entry name" value="Biotin_COase_C"/>
</dbReference>
<dbReference type="Pfam" id="PF02785">
    <property type="entry name" value="Biotin_carb_C"/>
    <property type="match status" value="1"/>
</dbReference>
<dbReference type="OrthoDB" id="5287729at2"/>
<evidence type="ECO:0000256" key="1">
    <source>
        <dbReference type="ARBA" id="ARBA00003761"/>
    </source>
</evidence>
<dbReference type="InterPro" id="IPR004549">
    <property type="entry name" value="Acetyl_CoA_COase_biotin_COase"/>
</dbReference>
<evidence type="ECO:0000256" key="9">
    <source>
        <dbReference type="ARBA" id="ARBA00022842"/>
    </source>
</evidence>
<evidence type="ECO:0000256" key="2">
    <source>
        <dbReference type="ARBA" id="ARBA00004956"/>
    </source>
</evidence>
<dbReference type="Pfam" id="PF00289">
    <property type="entry name" value="Biotin_carb_N"/>
    <property type="match status" value="1"/>
</dbReference>
<gene>
    <name evidence="16" type="primary">accC</name>
    <name evidence="16" type="ORF">GCL60_02110</name>
</gene>
<feature type="domain" description="Biotin carboxylation" evidence="15">
    <location>
        <begin position="1"/>
        <end position="444"/>
    </location>
</feature>
<keyword evidence="8 12" id="KW-0067">ATP-binding</keyword>
<evidence type="ECO:0000256" key="12">
    <source>
        <dbReference type="PROSITE-ProRule" id="PRU00409"/>
    </source>
</evidence>
<comment type="subunit">
    <text evidence="3 13">Acetyl-CoA carboxylase is a heterohexamer of biotin carboxyl carrier protein, biotin carboxylase and the two subunits of carboxyl transferase in a 2:2 complex.</text>
</comment>
<keyword evidence="13" id="KW-0275">Fatty acid biosynthesis</keyword>
<organism evidence="16 17">
    <name type="scientific">Silvanigrella paludirubra</name>
    <dbReference type="NCBI Taxonomy" id="2499159"/>
    <lineage>
        <taxon>Bacteria</taxon>
        <taxon>Pseudomonadati</taxon>
        <taxon>Bdellovibrionota</taxon>
        <taxon>Oligoflexia</taxon>
        <taxon>Silvanigrellales</taxon>
        <taxon>Silvanigrellaceae</taxon>
        <taxon>Silvanigrella</taxon>
    </lineage>
</organism>
<keyword evidence="5 13" id="KW-0436">Ligase</keyword>
<evidence type="ECO:0000256" key="10">
    <source>
        <dbReference type="ARBA" id="ARBA00023267"/>
    </source>
</evidence>
<dbReference type="FunFam" id="3.40.50.20:FF:000010">
    <property type="entry name" value="Propionyl-CoA carboxylase subunit alpha"/>
    <property type="match status" value="1"/>
</dbReference>
<keyword evidence="17" id="KW-1185">Reference proteome</keyword>
<keyword evidence="13" id="KW-0443">Lipid metabolism</keyword>
<dbReference type="InterPro" id="IPR005479">
    <property type="entry name" value="CPAse_ATP-bd"/>
</dbReference>
<evidence type="ECO:0000256" key="7">
    <source>
        <dbReference type="ARBA" id="ARBA00022741"/>
    </source>
</evidence>
<dbReference type="SUPFAM" id="SSF56059">
    <property type="entry name" value="Glutathione synthetase ATP-binding domain-like"/>
    <property type="match status" value="1"/>
</dbReference>
<dbReference type="FunFam" id="3.30.1490.20:FF:000018">
    <property type="entry name" value="Biotin carboxylase"/>
    <property type="match status" value="1"/>
</dbReference>
<dbReference type="Pfam" id="PF02786">
    <property type="entry name" value="CPSase_L_D2"/>
    <property type="match status" value="1"/>
</dbReference>
<keyword evidence="13" id="KW-0444">Lipid biosynthesis</keyword>
<evidence type="ECO:0000256" key="11">
    <source>
        <dbReference type="ARBA" id="ARBA00048600"/>
    </source>
</evidence>
<dbReference type="PANTHER" id="PTHR48095">
    <property type="entry name" value="PYRUVATE CARBOXYLASE SUBUNIT A"/>
    <property type="match status" value="1"/>
</dbReference>
<dbReference type="PROSITE" id="PS00867">
    <property type="entry name" value="CPSASE_2"/>
    <property type="match status" value="1"/>
</dbReference>
<evidence type="ECO:0000313" key="16">
    <source>
        <dbReference type="EMBL" id="KAB8040744.1"/>
    </source>
</evidence>
<evidence type="ECO:0000256" key="4">
    <source>
        <dbReference type="ARBA" id="ARBA00013263"/>
    </source>
</evidence>
<keyword evidence="9" id="KW-0460">Magnesium</keyword>
<comment type="catalytic activity">
    <reaction evidence="11 13">
        <text>N(6)-biotinyl-L-lysyl-[protein] + hydrogencarbonate + ATP = N(6)-carboxybiotinyl-L-lysyl-[protein] + ADP + phosphate + H(+)</text>
        <dbReference type="Rhea" id="RHEA:13501"/>
        <dbReference type="Rhea" id="RHEA-COMP:10505"/>
        <dbReference type="Rhea" id="RHEA-COMP:10506"/>
        <dbReference type="ChEBI" id="CHEBI:15378"/>
        <dbReference type="ChEBI" id="CHEBI:17544"/>
        <dbReference type="ChEBI" id="CHEBI:30616"/>
        <dbReference type="ChEBI" id="CHEBI:43474"/>
        <dbReference type="ChEBI" id="CHEBI:83144"/>
        <dbReference type="ChEBI" id="CHEBI:83145"/>
        <dbReference type="ChEBI" id="CHEBI:456216"/>
        <dbReference type="EC" id="6.3.4.14"/>
    </reaction>
</comment>
<dbReference type="PROSITE" id="PS50979">
    <property type="entry name" value="BC"/>
    <property type="match status" value="1"/>
</dbReference>
<evidence type="ECO:0000256" key="13">
    <source>
        <dbReference type="RuleBase" id="RU365063"/>
    </source>
</evidence>
<dbReference type="AlphaFoldDB" id="A0A6N6VXD6"/>
<evidence type="ECO:0000259" key="14">
    <source>
        <dbReference type="PROSITE" id="PS50975"/>
    </source>
</evidence>
<keyword evidence="13" id="KW-0276">Fatty acid metabolism</keyword>
<dbReference type="PANTHER" id="PTHR48095:SF2">
    <property type="entry name" value="BIOTIN CARBOXYLASE, CHLOROPLASTIC"/>
    <property type="match status" value="1"/>
</dbReference>
<evidence type="ECO:0000259" key="15">
    <source>
        <dbReference type="PROSITE" id="PS50979"/>
    </source>
</evidence>
<dbReference type="Gene3D" id="3.30.470.20">
    <property type="entry name" value="ATP-grasp fold, B domain"/>
    <property type="match status" value="1"/>
</dbReference>
<keyword evidence="6" id="KW-0479">Metal-binding</keyword>
<reference evidence="16 17" key="1">
    <citation type="submission" date="2019-10" db="EMBL/GenBank/DDBJ databases">
        <title>New species of Slilvanegrellaceae.</title>
        <authorList>
            <person name="Pitt A."/>
            <person name="Hahn M.W."/>
        </authorList>
    </citation>
    <scope>NUCLEOTIDE SEQUENCE [LARGE SCALE GENOMIC DNA]</scope>
    <source>
        <strain evidence="16 17">SP-Ram-0.45-NSY-1</strain>
    </source>
</reference>